<dbReference type="WBParaSite" id="ACRNAN_scaffold10723.g20355.t1">
    <property type="protein sequence ID" value="ACRNAN_scaffold10723.g20355.t1"/>
    <property type="gene ID" value="ACRNAN_scaffold10723.g20355"/>
</dbReference>
<evidence type="ECO:0000313" key="11">
    <source>
        <dbReference type="Proteomes" id="UP000887540"/>
    </source>
</evidence>
<keyword evidence="6 10" id="KW-0812">Transmembrane</keyword>
<dbReference type="InterPro" id="IPR047664">
    <property type="entry name" value="SWEET"/>
</dbReference>
<evidence type="ECO:0000256" key="2">
    <source>
        <dbReference type="ARBA" id="ARBA00007809"/>
    </source>
</evidence>
<dbReference type="AlphaFoldDB" id="A0A914CGZ1"/>
<protein>
    <recommendedName>
        <fullName evidence="3">Sugar transporter SWEET1</fullName>
    </recommendedName>
</protein>
<evidence type="ECO:0000313" key="12">
    <source>
        <dbReference type="WBParaSite" id="ACRNAN_scaffold10723.g20355.t1"/>
    </source>
</evidence>
<sequence>MPIVLVLEWHKRGSADGFSSISLVMPTLQMACWYKYGLITNDPFNIYLNFIQLCISAVFLLSFAYYQPKRTFLVLQLSILGATLYLLFSFVNLFEGHEKVEKMSAMAATAQLLGLIGPVNDLKRAINFGHTEYIPASIQYALLLLNIKWLIYAFYVANHYMLLATWTGFVINVLTIGLYFIYPPLTWKVPIIGTGPQEKKIE</sequence>
<evidence type="ECO:0000256" key="9">
    <source>
        <dbReference type="ARBA" id="ARBA00023136"/>
    </source>
</evidence>
<evidence type="ECO:0000256" key="8">
    <source>
        <dbReference type="ARBA" id="ARBA00022989"/>
    </source>
</evidence>
<dbReference type="GO" id="GO:0016020">
    <property type="term" value="C:membrane"/>
    <property type="evidence" value="ECO:0007669"/>
    <property type="project" value="InterPro"/>
</dbReference>
<dbReference type="PANTHER" id="PTHR10791:SF245">
    <property type="entry name" value="SUGAR TRANSPORTER SWEET"/>
    <property type="match status" value="1"/>
</dbReference>
<dbReference type="GO" id="GO:0012505">
    <property type="term" value="C:endomembrane system"/>
    <property type="evidence" value="ECO:0007669"/>
    <property type="project" value="UniProtKB-SubCell"/>
</dbReference>
<feature type="transmembrane region" description="Helical" evidence="10">
    <location>
        <begin position="133"/>
        <end position="155"/>
    </location>
</feature>
<dbReference type="Gene3D" id="1.20.1280.290">
    <property type="match status" value="2"/>
</dbReference>
<proteinExistence type="inferred from homology"/>
<evidence type="ECO:0000256" key="7">
    <source>
        <dbReference type="ARBA" id="ARBA00022737"/>
    </source>
</evidence>
<dbReference type="InterPro" id="IPR004316">
    <property type="entry name" value="SWEET_rpt"/>
</dbReference>
<organism evidence="11 12">
    <name type="scientific">Acrobeloides nanus</name>
    <dbReference type="NCBI Taxonomy" id="290746"/>
    <lineage>
        <taxon>Eukaryota</taxon>
        <taxon>Metazoa</taxon>
        <taxon>Ecdysozoa</taxon>
        <taxon>Nematoda</taxon>
        <taxon>Chromadorea</taxon>
        <taxon>Rhabditida</taxon>
        <taxon>Tylenchina</taxon>
        <taxon>Cephalobomorpha</taxon>
        <taxon>Cephaloboidea</taxon>
        <taxon>Cephalobidae</taxon>
        <taxon>Acrobeloides</taxon>
    </lineage>
</organism>
<feature type="transmembrane region" description="Helical" evidence="10">
    <location>
        <begin position="72"/>
        <end position="94"/>
    </location>
</feature>
<evidence type="ECO:0000256" key="10">
    <source>
        <dbReference type="SAM" id="Phobius"/>
    </source>
</evidence>
<dbReference type="Proteomes" id="UP000887540">
    <property type="component" value="Unplaced"/>
</dbReference>
<keyword evidence="11" id="KW-1185">Reference proteome</keyword>
<evidence type="ECO:0000256" key="3">
    <source>
        <dbReference type="ARBA" id="ARBA00021741"/>
    </source>
</evidence>
<keyword evidence="4" id="KW-0813">Transport</keyword>
<evidence type="ECO:0000256" key="5">
    <source>
        <dbReference type="ARBA" id="ARBA00022597"/>
    </source>
</evidence>
<feature type="transmembrane region" description="Helical" evidence="10">
    <location>
        <begin position="46"/>
        <end position="66"/>
    </location>
</feature>
<reference evidence="12" key="1">
    <citation type="submission" date="2022-11" db="UniProtKB">
        <authorList>
            <consortium name="WormBaseParasite"/>
        </authorList>
    </citation>
    <scope>IDENTIFICATION</scope>
</reference>
<dbReference type="GO" id="GO:0051119">
    <property type="term" value="F:sugar transmembrane transporter activity"/>
    <property type="evidence" value="ECO:0007669"/>
    <property type="project" value="InterPro"/>
</dbReference>
<accession>A0A914CGZ1</accession>
<feature type="transmembrane region" description="Helical" evidence="10">
    <location>
        <begin position="161"/>
        <end position="182"/>
    </location>
</feature>
<keyword evidence="5" id="KW-0762">Sugar transport</keyword>
<dbReference type="Pfam" id="PF03083">
    <property type="entry name" value="MtN3_slv"/>
    <property type="match status" value="2"/>
</dbReference>
<evidence type="ECO:0000256" key="1">
    <source>
        <dbReference type="ARBA" id="ARBA00004127"/>
    </source>
</evidence>
<comment type="similarity">
    <text evidence="2">Belongs to the SWEET sugar transporter family.</text>
</comment>
<keyword evidence="8 10" id="KW-1133">Transmembrane helix</keyword>
<comment type="subcellular location">
    <subcellularLocation>
        <location evidence="1">Endomembrane system</location>
        <topology evidence="1">Multi-pass membrane protein</topology>
    </subcellularLocation>
</comment>
<evidence type="ECO:0000256" key="4">
    <source>
        <dbReference type="ARBA" id="ARBA00022448"/>
    </source>
</evidence>
<keyword evidence="7" id="KW-0677">Repeat</keyword>
<name>A0A914CGZ1_9BILA</name>
<dbReference type="PANTHER" id="PTHR10791">
    <property type="entry name" value="RAG1-ACTIVATING PROTEIN 1"/>
    <property type="match status" value="1"/>
</dbReference>
<evidence type="ECO:0000256" key="6">
    <source>
        <dbReference type="ARBA" id="ARBA00022692"/>
    </source>
</evidence>
<keyword evidence="9 10" id="KW-0472">Membrane</keyword>